<proteinExistence type="predicted"/>
<organism evidence="1">
    <name type="scientific">Pectinophora gossypiella</name>
    <name type="common">Cotton pink bollworm</name>
    <name type="synonym">Depressaria gossypiella</name>
    <dbReference type="NCBI Taxonomy" id="13191"/>
    <lineage>
        <taxon>Eukaryota</taxon>
        <taxon>Metazoa</taxon>
        <taxon>Ecdysozoa</taxon>
        <taxon>Arthropoda</taxon>
        <taxon>Hexapoda</taxon>
        <taxon>Insecta</taxon>
        <taxon>Pterygota</taxon>
        <taxon>Neoptera</taxon>
        <taxon>Endopterygota</taxon>
        <taxon>Lepidoptera</taxon>
        <taxon>Glossata</taxon>
        <taxon>Ditrysia</taxon>
        <taxon>Gelechioidea</taxon>
        <taxon>Gelechiidae</taxon>
        <taxon>Apatetrinae</taxon>
        <taxon>Pectinophora</taxon>
    </lineage>
</organism>
<feature type="non-terminal residue" evidence="1">
    <location>
        <position position="334"/>
    </location>
</feature>
<accession>A0A1E1WD20</accession>
<dbReference type="AlphaFoldDB" id="A0A1E1WD20"/>
<name>A0A1E1WD20_PECGO</name>
<feature type="non-terminal residue" evidence="1">
    <location>
        <position position="1"/>
    </location>
</feature>
<protein>
    <submittedName>
        <fullName evidence="1">Uncharacterized protein</fullName>
    </submittedName>
</protein>
<dbReference type="OrthoDB" id="7492238at2759"/>
<reference evidence="1" key="1">
    <citation type="submission" date="2015-09" db="EMBL/GenBank/DDBJ databases">
        <title>De novo assembly of Pectinophora gossypiella (Pink Bollworm) gut transcriptome.</title>
        <authorList>
            <person name="Tassone E.E."/>
        </authorList>
    </citation>
    <scope>NUCLEOTIDE SEQUENCE</scope>
</reference>
<sequence length="334" mass="37944">KPNAFTTTTTTAKPLSETEQQLIMITQTNSVEEMQQVIVTIFQTESVDQTLQILQSITNKKNNKDVISFLKFLLKITGTTTLQQAVNILKKTTTQQISVLELLQRMIQVSGHEDIEDIYTQLVKLAAGAKNLAEAHEIWVENDGMSDTLQAFQFLRQLTDQEDMIVFLQTLMKTANVKDIARLTAVYRQLVGDDKLNAAQVLVVIYKIVKVDLYEFFRTMTEINREFFKSVQTIIKYTQTKDFISALKRLPEATGEQDVIAALRHIAQNKPNAFTTTTTTAKPLSETEQQLIMITQTNSVEEMQQVIVTIFQTESVDQTLQILQSITNKKNNKN</sequence>
<evidence type="ECO:0000313" key="1">
    <source>
        <dbReference type="EMBL" id="JAT84849.1"/>
    </source>
</evidence>
<dbReference type="EMBL" id="GDQN01006205">
    <property type="protein sequence ID" value="JAT84849.1"/>
    <property type="molecule type" value="Transcribed_RNA"/>
</dbReference>
<gene>
    <name evidence="1" type="ORF">g.7251</name>
</gene>